<feature type="domain" description="TonB-dependent receptor plug" evidence="14">
    <location>
        <begin position="47"/>
        <end position="160"/>
    </location>
</feature>
<evidence type="ECO:0000259" key="14">
    <source>
        <dbReference type="Pfam" id="PF07715"/>
    </source>
</evidence>
<dbReference type="EMBL" id="JBGCUO010000001">
    <property type="protein sequence ID" value="MEY1662454.1"/>
    <property type="molecule type" value="Genomic_DNA"/>
</dbReference>
<evidence type="ECO:0000256" key="1">
    <source>
        <dbReference type="ARBA" id="ARBA00004571"/>
    </source>
</evidence>
<name>A0ABV4AHY7_9GAMM</name>
<keyword evidence="8 10" id="KW-0472">Membrane</keyword>
<keyword evidence="7 11" id="KW-0798">TonB box</keyword>
<comment type="similarity">
    <text evidence="10 11">Belongs to the TonB-dependent receptor family.</text>
</comment>
<evidence type="ECO:0000256" key="10">
    <source>
        <dbReference type="PROSITE-ProRule" id="PRU01360"/>
    </source>
</evidence>
<evidence type="ECO:0000256" key="8">
    <source>
        <dbReference type="ARBA" id="ARBA00023136"/>
    </source>
</evidence>
<evidence type="ECO:0000313" key="16">
    <source>
        <dbReference type="Proteomes" id="UP001562065"/>
    </source>
</evidence>
<dbReference type="Gene3D" id="2.40.170.20">
    <property type="entry name" value="TonB-dependent receptor, beta-barrel domain"/>
    <property type="match status" value="1"/>
</dbReference>
<evidence type="ECO:0000313" key="15">
    <source>
        <dbReference type="EMBL" id="MEY1662454.1"/>
    </source>
</evidence>
<keyword evidence="9 10" id="KW-0998">Cell outer membrane</keyword>
<comment type="caution">
    <text evidence="15">The sequence shown here is derived from an EMBL/GenBank/DDBJ whole genome shotgun (WGS) entry which is preliminary data.</text>
</comment>
<keyword evidence="6" id="KW-0406">Ion transport</keyword>
<dbReference type="InterPro" id="IPR012910">
    <property type="entry name" value="Plug_dom"/>
</dbReference>
<feature type="signal peptide" evidence="12">
    <location>
        <begin position="1"/>
        <end position="24"/>
    </location>
</feature>
<accession>A0ABV4AHY7</accession>
<organism evidence="15 16">
    <name type="scientific">Isoalcanivorax beigongshangi</name>
    <dbReference type="NCBI Taxonomy" id="3238810"/>
    <lineage>
        <taxon>Bacteria</taxon>
        <taxon>Pseudomonadati</taxon>
        <taxon>Pseudomonadota</taxon>
        <taxon>Gammaproteobacteria</taxon>
        <taxon>Oceanospirillales</taxon>
        <taxon>Alcanivoracaceae</taxon>
        <taxon>Isoalcanivorax</taxon>
    </lineage>
</organism>
<keyword evidence="15" id="KW-0675">Receptor</keyword>
<keyword evidence="16" id="KW-1185">Reference proteome</keyword>
<reference evidence="15 16" key="1">
    <citation type="submission" date="2024-07" db="EMBL/GenBank/DDBJ databases">
        <authorList>
            <person name="Ren Q."/>
        </authorList>
    </citation>
    <scope>NUCLEOTIDE SEQUENCE [LARGE SCALE GENOMIC DNA]</scope>
    <source>
        <strain evidence="15 16">REN37</strain>
    </source>
</reference>
<dbReference type="PROSITE" id="PS52016">
    <property type="entry name" value="TONB_DEPENDENT_REC_3"/>
    <property type="match status" value="1"/>
</dbReference>
<dbReference type="InterPro" id="IPR036942">
    <property type="entry name" value="Beta-barrel_TonB_sf"/>
</dbReference>
<gene>
    <name evidence="15" type="ORF">AB5I84_09880</name>
</gene>
<dbReference type="Pfam" id="PF00593">
    <property type="entry name" value="TonB_dep_Rec_b-barrel"/>
    <property type="match status" value="1"/>
</dbReference>
<evidence type="ECO:0000256" key="12">
    <source>
        <dbReference type="SAM" id="SignalP"/>
    </source>
</evidence>
<dbReference type="CDD" id="cd01347">
    <property type="entry name" value="ligand_gated_channel"/>
    <property type="match status" value="1"/>
</dbReference>
<sequence>MTRLRITPSLLAVSVAAASGAAFAQSAVTELQRVQVVSTASGYEQKITDAPASITVVSREDLEQKRYANLAEALEDVEGIDVRGNTGKTGGLNISIRGMPAEYTLILIDGRRQNTSGNIGPNGFGEYNTSFMPPMSAIERIEVVRGPMSTLYGSDAMGGVVNIITRKVGREWGGNFTQDYTLQEEREFGDTYSTSLYASGPLVDDTLGLTVRGGLTHRDESDLKATGVGSAAGATLNTRGQNVVEARQYNVGARFDLTALDNNDLWLDFDLAKQKYDNGSPDDRKLSNNDTPTNWRGYDDTLRFNRHQIALGHDGNYGLVQTQSSLMYNYTETLGRTIPGNPSNPGNTGIPGKNVMDDRELENTNWVFDTKAMMGLGDSHFLTVGGQWWKAEMLDAMAGGDEFKQTTWSLFAEDEWRIVDSFALTLGARHDQHDAFGGHFSPRAYGVWSATPEVTLKGGVSGGYKTPQVNELHNGINGVSGQGTVATVGNPDLKPETSLSQELGLYYDAEDGFAFNVTVFHNEFKDKITGVAGRYNCNYDGSGTQPIPNPLPGDCYNLVGYDGQYEVSWQENVDKARTQGVELGSTFPLADTVSLGLNYTYTDSEIRKNGQNAGQLSDTPRHMAHARLNWQATPRVSLWTRVDYRGESRRFDGRTSDLNAANQALYNAVGDIKGYELVSVGGSFRVNPALTLNAGIYNALNKDFRKFTAYDYNGQTYYASQYSHFNRSTKGGVLEGRRLWVSANFTF</sequence>
<evidence type="ECO:0000256" key="5">
    <source>
        <dbReference type="ARBA" id="ARBA00022729"/>
    </source>
</evidence>
<keyword evidence="4 10" id="KW-0812">Transmembrane</keyword>
<evidence type="ECO:0000256" key="2">
    <source>
        <dbReference type="ARBA" id="ARBA00022448"/>
    </source>
</evidence>
<comment type="subcellular location">
    <subcellularLocation>
        <location evidence="1 10">Cell outer membrane</location>
        <topology evidence="1 10">Multi-pass membrane protein</topology>
    </subcellularLocation>
</comment>
<keyword evidence="5 12" id="KW-0732">Signal</keyword>
<proteinExistence type="inferred from homology"/>
<evidence type="ECO:0000256" key="7">
    <source>
        <dbReference type="ARBA" id="ARBA00023077"/>
    </source>
</evidence>
<evidence type="ECO:0000259" key="13">
    <source>
        <dbReference type="Pfam" id="PF00593"/>
    </source>
</evidence>
<feature type="domain" description="TonB-dependent receptor-like beta-barrel" evidence="13">
    <location>
        <begin position="259"/>
        <end position="698"/>
    </location>
</feature>
<evidence type="ECO:0000256" key="3">
    <source>
        <dbReference type="ARBA" id="ARBA00022452"/>
    </source>
</evidence>
<dbReference type="InterPro" id="IPR039426">
    <property type="entry name" value="TonB-dep_rcpt-like"/>
</dbReference>
<evidence type="ECO:0000256" key="4">
    <source>
        <dbReference type="ARBA" id="ARBA00022692"/>
    </source>
</evidence>
<evidence type="ECO:0000256" key="6">
    <source>
        <dbReference type="ARBA" id="ARBA00023065"/>
    </source>
</evidence>
<dbReference type="SUPFAM" id="SSF56935">
    <property type="entry name" value="Porins"/>
    <property type="match status" value="1"/>
</dbReference>
<dbReference type="PANTHER" id="PTHR30069:SF53">
    <property type="entry name" value="COLICIN I RECEPTOR-RELATED"/>
    <property type="match status" value="1"/>
</dbReference>
<feature type="chain" id="PRO_5046908505" evidence="12">
    <location>
        <begin position="25"/>
        <end position="747"/>
    </location>
</feature>
<dbReference type="PANTHER" id="PTHR30069">
    <property type="entry name" value="TONB-DEPENDENT OUTER MEMBRANE RECEPTOR"/>
    <property type="match status" value="1"/>
</dbReference>
<dbReference type="Pfam" id="PF07715">
    <property type="entry name" value="Plug"/>
    <property type="match status" value="1"/>
</dbReference>
<evidence type="ECO:0000256" key="9">
    <source>
        <dbReference type="ARBA" id="ARBA00023237"/>
    </source>
</evidence>
<keyword evidence="2 10" id="KW-0813">Transport</keyword>
<dbReference type="InterPro" id="IPR037066">
    <property type="entry name" value="Plug_dom_sf"/>
</dbReference>
<dbReference type="Proteomes" id="UP001562065">
    <property type="component" value="Unassembled WGS sequence"/>
</dbReference>
<evidence type="ECO:0000256" key="11">
    <source>
        <dbReference type="RuleBase" id="RU003357"/>
    </source>
</evidence>
<keyword evidence="3 10" id="KW-1134">Transmembrane beta strand</keyword>
<protein>
    <submittedName>
        <fullName evidence="15">TonB-dependent receptor</fullName>
    </submittedName>
</protein>
<dbReference type="RefSeq" id="WP_369455689.1">
    <property type="nucleotide sequence ID" value="NZ_JBGCUO010000001.1"/>
</dbReference>
<dbReference type="InterPro" id="IPR000531">
    <property type="entry name" value="Beta-barrel_TonB"/>
</dbReference>
<dbReference type="Gene3D" id="2.170.130.10">
    <property type="entry name" value="TonB-dependent receptor, plug domain"/>
    <property type="match status" value="1"/>
</dbReference>